<dbReference type="EC" id="3.6.1.-" evidence="4"/>
<evidence type="ECO:0000313" key="4">
    <source>
        <dbReference type="EMBL" id="SPJ27040.1"/>
    </source>
</evidence>
<dbReference type="PANTHER" id="PTHR43046">
    <property type="entry name" value="GDP-MANNOSE MANNOSYL HYDROLASE"/>
    <property type="match status" value="1"/>
</dbReference>
<comment type="cofactor">
    <cofactor evidence="1">
        <name>Mg(2+)</name>
        <dbReference type="ChEBI" id="CHEBI:18420"/>
    </cofactor>
</comment>
<dbReference type="AlphaFoldDB" id="A0A2R8C3N4"/>
<dbReference type="SUPFAM" id="SSF55811">
    <property type="entry name" value="Nudix"/>
    <property type="match status" value="1"/>
</dbReference>
<organism evidence="4 5">
    <name type="scientific">Falsiruegeria mediterranea M17</name>
    <dbReference type="NCBI Taxonomy" id="1200281"/>
    <lineage>
        <taxon>Bacteria</taxon>
        <taxon>Pseudomonadati</taxon>
        <taxon>Pseudomonadota</taxon>
        <taxon>Alphaproteobacteria</taxon>
        <taxon>Rhodobacterales</taxon>
        <taxon>Roseobacteraceae</taxon>
        <taxon>Falsiruegeria</taxon>
    </lineage>
</organism>
<dbReference type="PROSITE" id="PS00893">
    <property type="entry name" value="NUDIX_BOX"/>
    <property type="match status" value="1"/>
</dbReference>
<evidence type="ECO:0000256" key="2">
    <source>
        <dbReference type="ARBA" id="ARBA00022801"/>
    </source>
</evidence>
<keyword evidence="2 4" id="KW-0378">Hydrolase</keyword>
<dbReference type="PROSITE" id="PS51462">
    <property type="entry name" value="NUDIX"/>
    <property type="match status" value="1"/>
</dbReference>
<dbReference type="EMBL" id="ONZG01000001">
    <property type="protein sequence ID" value="SPJ27040.1"/>
    <property type="molecule type" value="Genomic_DNA"/>
</dbReference>
<dbReference type="GO" id="GO:0016787">
    <property type="term" value="F:hydrolase activity"/>
    <property type="evidence" value="ECO:0007669"/>
    <property type="project" value="UniProtKB-KW"/>
</dbReference>
<dbReference type="RefSeq" id="WP_108785321.1">
    <property type="nucleotide sequence ID" value="NZ_ONZG01000001.1"/>
</dbReference>
<feature type="domain" description="Nudix hydrolase" evidence="3">
    <location>
        <begin position="16"/>
        <end position="146"/>
    </location>
</feature>
<dbReference type="Gene3D" id="3.90.79.10">
    <property type="entry name" value="Nucleoside Triphosphate Pyrophosphohydrolase"/>
    <property type="match status" value="1"/>
</dbReference>
<dbReference type="InterPro" id="IPR015797">
    <property type="entry name" value="NUDIX_hydrolase-like_dom_sf"/>
</dbReference>
<name>A0A2R8C3N4_9RHOB</name>
<dbReference type="Pfam" id="PF00293">
    <property type="entry name" value="NUDIX"/>
    <property type="match status" value="1"/>
</dbReference>
<proteinExistence type="predicted"/>
<dbReference type="InterPro" id="IPR000086">
    <property type="entry name" value="NUDIX_hydrolase_dom"/>
</dbReference>
<dbReference type="OrthoDB" id="9816040at2"/>
<evidence type="ECO:0000313" key="5">
    <source>
        <dbReference type="Proteomes" id="UP000244898"/>
    </source>
</evidence>
<keyword evidence="5" id="KW-1185">Reference proteome</keyword>
<evidence type="ECO:0000259" key="3">
    <source>
        <dbReference type="PROSITE" id="PS51462"/>
    </source>
</evidence>
<protein>
    <submittedName>
        <fullName evidence="4">RNA pyrophosphohydrolase</fullName>
        <ecNumber evidence="4">3.6.1.-</ecNumber>
    </submittedName>
</protein>
<reference evidence="5" key="1">
    <citation type="submission" date="2018-03" db="EMBL/GenBank/DDBJ databases">
        <authorList>
            <person name="Rodrigo-Torres L."/>
            <person name="Arahal R. D."/>
            <person name="Lucena T."/>
        </authorList>
    </citation>
    <scope>NUCLEOTIDE SEQUENCE [LARGE SCALE GENOMIC DNA]</scope>
    <source>
        <strain evidence="5">CECT 7615</strain>
    </source>
</reference>
<dbReference type="Proteomes" id="UP000244898">
    <property type="component" value="Unassembled WGS sequence"/>
</dbReference>
<dbReference type="InterPro" id="IPR020084">
    <property type="entry name" value="NUDIX_hydrolase_CS"/>
</dbReference>
<gene>
    <name evidence="4" type="primary">rppH_1</name>
    <name evidence="4" type="ORF">TRM7615_00519</name>
</gene>
<dbReference type="PANTHER" id="PTHR43046:SF14">
    <property type="entry name" value="MUTT_NUDIX FAMILY PROTEIN"/>
    <property type="match status" value="1"/>
</dbReference>
<evidence type="ECO:0000256" key="1">
    <source>
        <dbReference type="ARBA" id="ARBA00001946"/>
    </source>
</evidence>
<dbReference type="CDD" id="cd04684">
    <property type="entry name" value="NUDIX_Hydrolase"/>
    <property type="match status" value="1"/>
</dbReference>
<sequence length="155" mass="17631">MIRRVGETPEPGRRYTRRPGAYVLLPREHQVLVTWYDDGQNPELQLPGGGIDPGESPITALHREVFEETGWSIANPRRLGAFRRFTYMPEYDLWAEKVCTVFCARPVQSKGPPTEEFHEAVWMDIDVAIQALGNPGDRYFAARLAQKLIKSEFGA</sequence>
<accession>A0A2R8C3N4</accession>